<dbReference type="Proteomes" id="UP000011612">
    <property type="component" value="Unassembled WGS sequence"/>
</dbReference>
<comment type="caution">
    <text evidence="2">The sequence shown here is derived from an EMBL/GenBank/DDBJ whole genome shotgun (WGS) entry which is preliminary data.</text>
</comment>
<keyword evidence="1" id="KW-1133">Transmembrane helix</keyword>
<evidence type="ECO:0000313" key="2">
    <source>
        <dbReference type="EMBL" id="ELZ82655.1"/>
    </source>
</evidence>
<feature type="transmembrane region" description="Helical" evidence="1">
    <location>
        <begin position="64"/>
        <end position="83"/>
    </location>
</feature>
<reference evidence="2 3" key="1">
    <citation type="journal article" date="2014" name="PLoS Genet.">
        <title>Phylogenetically driven sequencing of extremely halophilic archaea reveals strategies for static and dynamic osmo-response.</title>
        <authorList>
            <person name="Becker E.A."/>
            <person name="Seitzer P.M."/>
            <person name="Tritt A."/>
            <person name="Larsen D."/>
            <person name="Krusor M."/>
            <person name="Yao A.I."/>
            <person name="Wu D."/>
            <person name="Madern D."/>
            <person name="Eisen J.A."/>
            <person name="Darling A.E."/>
            <person name="Facciotti M.T."/>
        </authorList>
    </citation>
    <scope>NUCLEOTIDE SEQUENCE [LARGE SCALE GENOMIC DNA]</scope>
    <source>
        <strain evidence="2 3">ATCC BAA-1513</strain>
    </source>
</reference>
<protein>
    <submittedName>
        <fullName evidence="2">Uncharacterized protein</fullName>
    </submittedName>
</protein>
<organism evidence="2 3">
    <name type="scientific">Haloferax elongans ATCC BAA-1513</name>
    <dbReference type="NCBI Taxonomy" id="1230453"/>
    <lineage>
        <taxon>Archaea</taxon>
        <taxon>Methanobacteriati</taxon>
        <taxon>Methanobacteriota</taxon>
        <taxon>Stenosarchaea group</taxon>
        <taxon>Halobacteria</taxon>
        <taxon>Halobacteriales</taxon>
        <taxon>Haloferacaceae</taxon>
        <taxon>Haloferax</taxon>
    </lineage>
</organism>
<dbReference type="EMBL" id="AOLK01000022">
    <property type="protein sequence ID" value="ELZ82655.1"/>
    <property type="molecule type" value="Genomic_DNA"/>
</dbReference>
<dbReference type="AlphaFoldDB" id="M0HDT8"/>
<keyword evidence="1" id="KW-0472">Membrane</keyword>
<dbReference type="PATRIC" id="fig|1230453.4.peg.3239"/>
<accession>M0HDT8</accession>
<dbReference type="STRING" id="1230453.C453_16258"/>
<proteinExistence type="predicted"/>
<evidence type="ECO:0000256" key="1">
    <source>
        <dbReference type="SAM" id="Phobius"/>
    </source>
</evidence>
<keyword evidence="3" id="KW-1185">Reference proteome</keyword>
<sequence>MKRRFLFGLGVFDMVVLALPIALFGSPEHLHQWVWMGGFAMAGLLLITAALRDSVGVGAASLDWHVVAGLGYLCFGIGMVANVAPELGGTRGDVFFGALAIVTIVPMMVFMGIDFIRGGVHLDISKWE</sequence>
<name>M0HDT8_HALEO</name>
<keyword evidence="1" id="KW-0812">Transmembrane</keyword>
<dbReference type="InterPro" id="IPR058307">
    <property type="entry name" value="DUF7994"/>
</dbReference>
<feature type="transmembrane region" description="Helical" evidence="1">
    <location>
        <begin position="34"/>
        <end position="52"/>
    </location>
</feature>
<feature type="transmembrane region" description="Helical" evidence="1">
    <location>
        <begin position="95"/>
        <end position="116"/>
    </location>
</feature>
<evidence type="ECO:0000313" key="3">
    <source>
        <dbReference type="Proteomes" id="UP000011612"/>
    </source>
</evidence>
<dbReference type="RefSeq" id="WP_008326064.1">
    <property type="nucleotide sequence ID" value="NZ_AOLK01000022.1"/>
</dbReference>
<dbReference type="Pfam" id="PF25957">
    <property type="entry name" value="DUF7994"/>
    <property type="match status" value="1"/>
</dbReference>
<gene>
    <name evidence="2" type="ORF">C453_16258</name>
</gene>